<keyword evidence="3 8" id="KW-0813">Transport</keyword>
<comment type="subcellular location">
    <subcellularLocation>
        <location evidence="1 8">Cell outer membrane</location>
    </subcellularLocation>
</comment>
<dbReference type="InterPro" id="IPR005644">
    <property type="entry name" value="NolW-like"/>
</dbReference>
<evidence type="ECO:0000256" key="4">
    <source>
        <dbReference type="ARBA" id="ARBA00022729"/>
    </source>
</evidence>
<dbReference type="InterPro" id="IPR013355">
    <property type="entry name" value="Pilus_4_PilQ"/>
</dbReference>
<name>A0A0P9YY11_PSESI</name>
<dbReference type="EMBL" id="LJRF01000019">
    <property type="protein sequence ID" value="KPY51178.1"/>
    <property type="molecule type" value="Genomic_DNA"/>
</dbReference>
<keyword evidence="6" id="KW-0472">Membrane</keyword>
<dbReference type="Pfam" id="PF00263">
    <property type="entry name" value="Secretin"/>
    <property type="match status" value="1"/>
</dbReference>
<dbReference type="InterPro" id="IPR001775">
    <property type="entry name" value="GspD/PilQ"/>
</dbReference>
<evidence type="ECO:0000256" key="6">
    <source>
        <dbReference type="ARBA" id="ARBA00023136"/>
    </source>
</evidence>
<keyword evidence="4" id="KW-0732">Signal</keyword>
<evidence type="ECO:0000256" key="8">
    <source>
        <dbReference type="RuleBase" id="RU004004"/>
    </source>
</evidence>
<dbReference type="PRINTS" id="PR00811">
    <property type="entry name" value="BCTERIALGSPD"/>
</dbReference>
<dbReference type="AlphaFoldDB" id="A0A0P9YY11"/>
<reference evidence="10 11" key="1">
    <citation type="submission" date="2015-09" db="EMBL/GenBank/DDBJ databases">
        <title>Genome announcement of multiple Pseudomonas syringae strains.</title>
        <authorList>
            <person name="Thakur S."/>
            <person name="Wang P.W."/>
            <person name="Gong Y."/>
            <person name="Weir B.S."/>
            <person name="Guttman D.S."/>
        </authorList>
    </citation>
    <scope>NUCLEOTIDE SEQUENCE [LARGE SCALE GENOMIC DNA]</scope>
    <source>
        <strain evidence="10 11">ICMP3882</strain>
    </source>
</reference>
<dbReference type="Pfam" id="PF07660">
    <property type="entry name" value="STN"/>
    <property type="match status" value="1"/>
</dbReference>
<protein>
    <submittedName>
        <fullName evidence="10">Type II and III secretion system protein</fullName>
    </submittedName>
</protein>
<comment type="caution">
    <text evidence="10">The sequence shown here is derived from an EMBL/GenBank/DDBJ whole genome shotgun (WGS) entry which is preliminary data.</text>
</comment>
<dbReference type="PANTHER" id="PTHR30604">
    <property type="entry name" value="PROTEIN TRANSPORT PROTEIN HOFQ"/>
    <property type="match status" value="1"/>
</dbReference>
<comment type="similarity">
    <text evidence="2">Belongs to the bacterial secretin family. PilQ subfamily.</text>
</comment>
<dbReference type="InterPro" id="IPR004845">
    <property type="entry name" value="T2SS_GspD_CS"/>
</dbReference>
<dbReference type="GO" id="GO:0009306">
    <property type="term" value="P:protein secretion"/>
    <property type="evidence" value="ECO:0007669"/>
    <property type="project" value="InterPro"/>
</dbReference>
<dbReference type="InterPro" id="IPR011662">
    <property type="entry name" value="Secretin/TonB_short_N"/>
</dbReference>
<evidence type="ECO:0000256" key="5">
    <source>
        <dbReference type="ARBA" id="ARBA00022927"/>
    </source>
</evidence>
<dbReference type="Gene3D" id="2.60.40.3470">
    <property type="match status" value="1"/>
</dbReference>
<dbReference type="Gene3D" id="3.30.1370.120">
    <property type="match status" value="1"/>
</dbReference>
<dbReference type="PATRIC" id="fig|55398.3.peg.5102"/>
<dbReference type="FunFam" id="3.30.1370.130:FF:000001">
    <property type="entry name" value="Type IV pilus secretin PilQ"/>
    <property type="match status" value="1"/>
</dbReference>
<evidence type="ECO:0000256" key="1">
    <source>
        <dbReference type="ARBA" id="ARBA00004442"/>
    </source>
</evidence>
<dbReference type="InterPro" id="IPR004846">
    <property type="entry name" value="T2SS/T3SS_dom"/>
</dbReference>
<dbReference type="PANTHER" id="PTHR30604:SF1">
    <property type="entry name" value="DNA UTILIZATION PROTEIN HOFQ"/>
    <property type="match status" value="1"/>
</dbReference>
<evidence type="ECO:0000313" key="11">
    <source>
        <dbReference type="Proteomes" id="UP000050554"/>
    </source>
</evidence>
<evidence type="ECO:0000256" key="3">
    <source>
        <dbReference type="ARBA" id="ARBA00022448"/>
    </source>
</evidence>
<evidence type="ECO:0000259" key="9">
    <source>
        <dbReference type="SMART" id="SM00965"/>
    </source>
</evidence>
<evidence type="ECO:0000256" key="2">
    <source>
        <dbReference type="ARBA" id="ARBA00006304"/>
    </source>
</evidence>
<proteinExistence type="inferred from homology"/>
<dbReference type="Pfam" id="PF03958">
    <property type="entry name" value="Secretin_N"/>
    <property type="match status" value="1"/>
</dbReference>
<accession>A0A0P9YY11</accession>
<dbReference type="InterPro" id="IPR038591">
    <property type="entry name" value="NolW-like_sf"/>
</dbReference>
<gene>
    <name evidence="10" type="ORF">ALO47_04090</name>
</gene>
<dbReference type="Pfam" id="PF11741">
    <property type="entry name" value="AMIN"/>
    <property type="match status" value="2"/>
</dbReference>
<sequence>MYSTAQRKLIMTRILSIIGVSLWIAMMSPVLQAANLKTLDVAALPGDRIELKLSFDAPVPAPRGYTTEQPARIALDLPGVTSQLATKSRDLGAGNARSVVVVQAQDRTRVIINLTTLSPYSSRVDGNNLFVVIGQGAAAAQASQPTTAKGAARVAVPPPTPASARPYVPAGVRAIRNVDFQRGELGEGNVVIDLSNASIAADIQEQGGKIRVDFAKTQLPDPLRVRLDVKDFATPVQFVSATASGDKASISIEPSGAFDYSAFQTENKLTISVRPLTNEDVDRRAADKPVYTGEKLSLNFQDIDVRSVLQLIADFTNLNLVASDTVQGGITLRLQNVPWDQALDLVLKTKGLDKRKVGSVLLVAPADEIAARERQELESLKQIAELAPLRRELLQVNYAKAADIAKLFQSVTSAESKADERGSITVDERTNNIIAYQTQDRLDELRRIVSQLDIPVRQVMIEARIVEANVDYDKQIGVRWGGRTDRSRKWSVGGLDDKGDEAGNTGNDLTANIPFVDLGAPDATAGVGIGFLTNNALLDLELSAMEKTGNGEIVSQPKVVTSDKETAKILKGTEIPYQESSSSGATTVSFKEASLSLEVTPQITPDNRIIMEVKVTKDEPDYLNAVLGVPPIKKNEVNAKVLISDGETIVIGGVFSNTQSKVVEKVPFLGDVPYLGRLFRRDVVAEAKSELLVFLTPRIMNNQAIAVSR</sequence>
<dbReference type="Gene3D" id="3.30.1370.130">
    <property type="match status" value="1"/>
</dbReference>
<keyword evidence="5" id="KW-0653">Protein transport</keyword>
<keyword evidence="7" id="KW-0998">Cell outer membrane</keyword>
<evidence type="ECO:0000313" key="10">
    <source>
        <dbReference type="EMBL" id="KPY51178.1"/>
    </source>
</evidence>
<dbReference type="GO" id="GO:0009279">
    <property type="term" value="C:cell outer membrane"/>
    <property type="evidence" value="ECO:0007669"/>
    <property type="project" value="UniProtKB-SubCell"/>
</dbReference>
<dbReference type="InterPro" id="IPR021731">
    <property type="entry name" value="AMIN_dom"/>
</dbReference>
<dbReference type="PROSITE" id="PS00875">
    <property type="entry name" value="T2SP_D"/>
    <property type="match status" value="1"/>
</dbReference>
<dbReference type="Proteomes" id="UP000050554">
    <property type="component" value="Unassembled WGS sequence"/>
</dbReference>
<dbReference type="InterPro" id="IPR051808">
    <property type="entry name" value="Type_IV_pilus_biogenesis"/>
</dbReference>
<evidence type="ECO:0000256" key="7">
    <source>
        <dbReference type="ARBA" id="ARBA00023237"/>
    </source>
</evidence>
<dbReference type="SMART" id="SM00965">
    <property type="entry name" value="STN"/>
    <property type="match status" value="1"/>
</dbReference>
<feature type="domain" description="Secretin/TonB short N-terminal" evidence="9">
    <location>
        <begin position="318"/>
        <end position="366"/>
    </location>
</feature>
<dbReference type="NCBIfam" id="TIGR02515">
    <property type="entry name" value="IV_pilus_PilQ"/>
    <property type="match status" value="1"/>
</dbReference>
<organism evidence="10 11">
    <name type="scientific">Pseudomonas syringae pv. ribicola</name>
    <dbReference type="NCBI Taxonomy" id="55398"/>
    <lineage>
        <taxon>Bacteria</taxon>
        <taxon>Pseudomonadati</taxon>
        <taxon>Pseudomonadota</taxon>
        <taxon>Gammaproteobacteria</taxon>
        <taxon>Pseudomonadales</taxon>
        <taxon>Pseudomonadaceae</taxon>
        <taxon>Pseudomonas</taxon>
    </lineage>
</organism>